<dbReference type="Proteomes" id="UP000603912">
    <property type="component" value="Unassembled WGS sequence"/>
</dbReference>
<dbReference type="RefSeq" id="WP_188516263.1">
    <property type="nucleotide sequence ID" value="NZ_BMES01000001.1"/>
</dbReference>
<organism evidence="2 3">
    <name type="scientific">Alsobacter metallidurans</name>
    <dbReference type="NCBI Taxonomy" id="340221"/>
    <lineage>
        <taxon>Bacteria</taxon>
        <taxon>Pseudomonadati</taxon>
        <taxon>Pseudomonadota</taxon>
        <taxon>Alphaproteobacteria</taxon>
        <taxon>Hyphomicrobiales</taxon>
        <taxon>Alsobacteraceae</taxon>
        <taxon>Alsobacter</taxon>
    </lineage>
</organism>
<gene>
    <name evidence="2" type="ORF">GCM10007036_06260</name>
</gene>
<evidence type="ECO:0000313" key="3">
    <source>
        <dbReference type="Proteomes" id="UP000603912"/>
    </source>
</evidence>
<protein>
    <recommendedName>
        <fullName evidence="4">DUF5666 domain-containing protein</fullName>
    </recommendedName>
</protein>
<proteinExistence type="predicted"/>
<reference evidence="2" key="2">
    <citation type="submission" date="2020-09" db="EMBL/GenBank/DDBJ databases">
        <authorList>
            <person name="Sun Q."/>
            <person name="Zhou Y."/>
        </authorList>
    </citation>
    <scope>NUCLEOTIDE SEQUENCE</scope>
    <source>
        <strain evidence="2">CGMCC 1.12214</strain>
    </source>
</reference>
<feature type="signal peptide" evidence="1">
    <location>
        <begin position="1"/>
        <end position="26"/>
    </location>
</feature>
<keyword evidence="3" id="KW-1185">Reference proteome</keyword>
<comment type="caution">
    <text evidence="2">The sequence shown here is derived from an EMBL/GenBank/DDBJ whole genome shotgun (WGS) entry which is preliminary data.</text>
</comment>
<keyword evidence="1" id="KW-0732">Signal</keyword>
<name>A0A917I4V3_9HYPH</name>
<evidence type="ECO:0008006" key="4">
    <source>
        <dbReference type="Google" id="ProtNLM"/>
    </source>
</evidence>
<reference evidence="2" key="1">
    <citation type="journal article" date="2014" name="Int. J. Syst. Evol. Microbiol.">
        <title>Complete genome sequence of Corynebacterium casei LMG S-19264T (=DSM 44701T), isolated from a smear-ripened cheese.</title>
        <authorList>
            <consortium name="US DOE Joint Genome Institute (JGI-PGF)"/>
            <person name="Walter F."/>
            <person name="Albersmeier A."/>
            <person name="Kalinowski J."/>
            <person name="Ruckert C."/>
        </authorList>
    </citation>
    <scope>NUCLEOTIDE SEQUENCE</scope>
    <source>
        <strain evidence="2">CGMCC 1.12214</strain>
    </source>
</reference>
<sequence>MRFSFFLNLTLATVGLAAVTATGASAQTARLRGAIVSANASVLEVRTREGATVNVQLAPNVTVGRRVRAEASQIKPNDYVGVAAVPGTGETLKAVEIFIFPAAMRGTGEGHRAWDLLPESTMTNATMAETVDTSDGKAMKLTYKGGEKTIALTPDTKVFTFAQGSAENLVPGRQVTLNAEQKGDQVTTARVTVDDP</sequence>
<evidence type="ECO:0000313" key="2">
    <source>
        <dbReference type="EMBL" id="GGH09955.1"/>
    </source>
</evidence>
<evidence type="ECO:0000256" key="1">
    <source>
        <dbReference type="SAM" id="SignalP"/>
    </source>
</evidence>
<feature type="chain" id="PRO_5037548239" description="DUF5666 domain-containing protein" evidence="1">
    <location>
        <begin position="27"/>
        <end position="196"/>
    </location>
</feature>
<accession>A0A917I4V3</accession>
<dbReference type="AlphaFoldDB" id="A0A917I4V3"/>
<dbReference type="EMBL" id="BMES01000001">
    <property type="protein sequence ID" value="GGH09955.1"/>
    <property type="molecule type" value="Genomic_DNA"/>
</dbReference>